<dbReference type="GO" id="GO:0031037">
    <property type="term" value="P:myosin II filament disassembly"/>
    <property type="evidence" value="ECO:0007669"/>
    <property type="project" value="TreeGrafter"/>
</dbReference>
<dbReference type="Gene3D" id="3.30.200.20">
    <property type="entry name" value="Phosphorylase Kinase, domain 1"/>
    <property type="match status" value="2"/>
</dbReference>
<dbReference type="CDD" id="cd16967">
    <property type="entry name" value="Alpha_kinase_eEF2K"/>
    <property type="match status" value="1"/>
</dbReference>
<keyword evidence="9" id="KW-1185">Reference proteome</keyword>
<dbReference type="PANTHER" id="PTHR45992:SF2">
    <property type="entry name" value="EUKARYOTIC ELONGATION FACTOR 2 KINASE"/>
    <property type="match status" value="1"/>
</dbReference>
<gene>
    <name evidence="8" type="ORF">GSOID_T00001190001</name>
</gene>
<keyword evidence="2" id="KW-0808">Transferase</keyword>
<evidence type="ECO:0000256" key="3">
    <source>
        <dbReference type="ARBA" id="ARBA00022741"/>
    </source>
</evidence>
<dbReference type="SUPFAM" id="SSF56112">
    <property type="entry name" value="Protein kinase-like (PK-like)"/>
    <property type="match status" value="1"/>
</dbReference>
<keyword evidence="1" id="KW-0723">Serine/threonine-protein kinase</keyword>
<reference evidence="8" key="1">
    <citation type="journal article" date="2010" name="Science">
        <title>Plasticity of animal genome architecture unmasked by rapid evolution of a pelagic tunicate.</title>
        <authorList>
            <person name="Denoeud F."/>
            <person name="Henriet S."/>
            <person name="Mungpakdee S."/>
            <person name="Aury J.M."/>
            <person name="Da Silva C."/>
            <person name="Brinkmann H."/>
            <person name="Mikhaleva J."/>
            <person name="Olsen L.C."/>
            <person name="Jubin C."/>
            <person name="Canestro C."/>
            <person name="Bouquet J.M."/>
            <person name="Danks G."/>
            <person name="Poulain J."/>
            <person name="Campsteijn C."/>
            <person name="Adamski M."/>
            <person name="Cross I."/>
            <person name="Yadetie F."/>
            <person name="Muffato M."/>
            <person name="Louis A."/>
            <person name="Butcher S."/>
            <person name="Tsagkogeorga G."/>
            <person name="Konrad A."/>
            <person name="Singh S."/>
            <person name="Jensen M.F."/>
            <person name="Cong E.H."/>
            <person name="Eikeseth-Otteraa H."/>
            <person name="Noel B."/>
            <person name="Anthouard V."/>
            <person name="Porcel B.M."/>
            <person name="Kachouri-Lafond R."/>
            <person name="Nishino A."/>
            <person name="Ugolini M."/>
            <person name="Chourrout P."/>
            <person name="Nishida H."/>
            <person name="Aasland R."/>
            <person name="Huzurbazar S."/>
            <person name="Westhof E."/>
            <person name="Delsuc F."/>
            <person name="Lehrach H."/>
            <person name="Reinhardt R."/>
            <person name="Weissenbach J."/>
            <person name="Roy S.W."/>
            <person name="Artiguenave F."/>
            <person name="Postlethwait J.H."/>
            <person name="Manak J.R."/>
            <person name="Thompson E.M."/>
            <person name="Jaillon O."/>
            <person name="Du Pasquier L."/>
            <person name="Boudinot P."/>
            <person name="Liberles D.A."/>
            <person name="Volff J.N."/>
            <person name="Philippe H."/>
            <person name="Lenhard B."/>
            <person name="Roest Crollius H."/>
            <person name="Wincker P."/>
            <person name="Chourrout D."/>
        </authorList>
    </citation>
    <scope>NUCLEOTIDE SEQUENCE [LARGE SCALE GENOMIC DNA]</scope>
</reference>
<evidence type="ECO:0000256" key="1">
    <source>
        <dbReference type="ARBA" id="ARBA00022527"/>
    </source>
</evidence>
<dbReference type="InterPro" id="IPR011009">
    <property type="entry name" value="Kinase-like_dom_sf"/>
</dbReference>
<dbReference type="Pfam" id="PF02816">
    <property type="entry name" value="Alpha_kinase"/>
    <property type="match status" value="1"/>
</dbReference>
<feature type="compositionally biased region" description="Basic and acidic residues" evidence="6">
    <location>
        <begin position="12"/>
        <end position="26"/>
    </location>
</feature>
<evidence type="ECO:0000256" key="4">
    <source>
        <dbReference type="ARBA" id="ARBA00022777"/>
    </source>
</evidence>
<evidence type="ECO:0000256" key="2">
    <source>
        <dbReference type="ARBA" id="ARBA00022679"/>
    </source>
</evidence>
<keyword evidence="4" id="KW-0418">Kinase</keyword>
<dbReference type="GO" id="GO:1903013">
    <property type="term" value="P:response to differentiation-inducing factor 1"/>
    <property type="evidence" value="ECO:0007669"/>
    <property type="project" value="TreeGrafter"/>
</dbReference>
<dbReference type="EMBL" id="FN653024">
    <property type="protein sequence ID" value="CBY23864.1"/>
    <property type="molecule type" value="Genomic_DNA"/>
</dbReference>
<dbReference type="InterPro" id="IPR004166">
    <property type="entry name" value="a-kinase_dom"/>
</dbReference>
<organism evidence="8">
    <name type="scientific">Oikopleura dioica</name>
    <name type="common">Tunicate</name>
    <dbReference type="NCBI Taxonomy" id="34765"/>
    <lineage>
        <taxon>Eukaryota</taxon>
        <taxon>Metazoa</taxon>
        <taxon>Chordata</taxon>
        <taxon>Tunicata</taxon>
        <taxon>Appendicularia</taxon>
        <taxon>Copelata</taxon>
        <taxon>Oikopleuridae</taxon>
        <taxon>Oikopleura</taxon>
    </lineage>
</organism>
<dbReference type="SUPFAM" id="SSF81901">
    <property type="entry name" value="HCP-like"/>
    <property type="match status" value="1"/>
</dbReference>
<dbReference type="InterPro" id="IPR011990">
    <property type="entry name" value="TPR-like_helical_dom_sf"/>
</dbReference>
<keyword evidence="5" id="KW-0067">ATP-binding</keyword>
<evidence type="ECO:0000313" key="9">
    <source>
        <dbReference type="Proteomes" id="UP000001307"/>
    </source>
</evidence>
<accession>E4X475</accession>
<dbReference type="Gene3D" id="1.25.40.10">
    <property type="entry name" value="Tetratricopeptide repeat domain"/>
    <property type="match status" value="1"/>
</dbReference>
<dbReference type="InterPro" id="IPR051852">
    <property type="entry name" value="Alpha-type_PK"/>
</dbReference>
<dbReference type="AlphaFoldDB" id="E4X475"/>
<dbReference type="InParanoid" id="E4X475"/>
<evidence type="ECO:0000313" key="8">
    <source>
        <dbReference type="EMBL" id="CBY23864.1"/>
    </source>
</evidence>
<keyword evidence="3" id="KW-0547">Nucleotide-binding</keyword>
<dbReference type="GO" id="GO:0004686">
    <property type="term" value="F:elongation factor-2 kinase activity"/>
    <property type="evidence" value="ECO:0007669"/>
    <property type="project" value="InterPro"/>
</dbReference>
<protein>
    <recommendedName>
        <fullName evidence="7">Alpha-type protein kinase domain-containing protein</fullName>
    </recommendedName>
</protein>
<dbReference type="PANTHER" id="PTHR45992">
    <property type="entry name" value="EUKARYOTIC ELONGATION FACTOR 2 KINASE-RELATED"/>
    <property type="match status" value="1"/>
</dbReference>
<evidence type="ECO:0000256" key="6">
    <source>
        <dbReference type="SAM" id="MobiDB-lite"/>
    </source>
</evidence>
<dbReference type="PROSITE" id="PS51158">
    <property type="entry name" value="ALPHA_KINASE"/>
    <property type="match status" value="1"/>
</dbReference>
<dbReference type="Gene3D" id="3.20.200.10">
    <property type="entry name" value="MHCK/EF2 kinase"/>
    <property type="match status" value="1"/>
</dbReference>
<dbReference type="Proteomes" id="UP000001307">
    <property type="component" value="Unassembled WGS sequence"/>
</dbReference>
<sequence>MDEACPSLFDDILKGTSDSKGHKESAGDEGISLGEEENSRQQRSASIVHFAMMDKTRLIGDSKKRNKKLWKLAADRGLDETLKTDWSEIVGDEPTEIAKRLRFDGRKWSDDKIKLRIQKKPFANGAMRECYRAQKLGNFSMKSDWKYASNVVLKKYIEDVDKSVLFEDITLQMESKLWANEYNRRNPPKKIDVMQICIVQLVDRADAPFFQMENFIDGEYVKYNSNSGFIGNDRMTPQTFSHFTFEVSNREKMVIDIQGVNDLWTDPQIHSANGLDYGDGNLGVRGMALFFLSHTCSTLCDFFNLTKFEKHESEEIGSQLHKAVESTLASMTKVESQRRRFDRTSLRHDSGMESLQEEPINPRIRNLSACSQMSDDSGACGSLSLKTIDEEVVSLSPKVTKEEILVAIHYAVCQLYCQERIAFSNDASVFHLKIAAEGGHVEALTIYGRKLLGIQTDVLEEIVVEQNSNDGFKYLEKASTLGDSYSTFLIASAYQSGDGLPDGVEKNWEKSCALLTELIDSRTEIGVPVYKLMEEKGKMLQEGGNGLEQNATDAAETFEWAAEEATCAMKGKQAAKYFEMAEIAWSLVE</sequence>
<proteinExistence type="predicted"/>
<evidence type="ECO:0000256" key="5">
    <source>
        <dbReference type="ARBA" id="ARBA00022840"/>
    </source>
</evidence>
<evidence type="ECO:0000259" key="7">
    <source>
        <dbReference type="PROSITE" id="PS51158"/>
    </source>
</evidence>
<dbReference type="SMART" id="SM00811">
    <property type="entry name" value="Alpha_kinase"/>
    <property type="match status" value="1"/>
</dbReference>
<feature type="region of interest" description="Disordered" evidence="6">
    <location>
        <begin position="12"/>
        <end position="43"/>
    </location>
</feature>
<dbReference type="OrthoDB" id="301415at2759"/>
<dbReference type="GO" id="GO:0005524">
    <property type="term" value="F:ATP binding"/>
    <property type="evidence" value="ECO:0007669"/>
    <property type="project" value="UniProtKB-KW"/>
</dbReference>
<feature type="domain" description="Alpha-type protein kinase" evidence="7">
    <location>
        <begin position="100"/>
        <end position="308"/>
    </location>
</feature>
<name>E4X475_OIKDI</name>
<dbReference type="InterPro" id="IPR047588">
    <property type="entry name" value="eEF2K_a_kinase_dom"/>
</dbReference>